<evidence type="ECO:0000313" key="2">
    <source>
        <dbReference type="EMBL" id="VDN56389.1"/>
    </source>
</evidence>
<protein>
    <submittedName>
        <fullName evidence="5">GRAM domain-containing protein</fullName>
    </submittedName>
</protein>
<dbReference type="EMBL" id="UYYG01001155">
    <property type="protein sequence ID" value="VDN56389.1"/>
    <property type="molecule type" value="Genomic_DNA"/>
</dbReference>
<evidence type="ECO:0000313" key="3">
    <source>
        <dbReference type="Proteomes" id="UP000038040"/>
    </source>
</evidence>
<name>A0A0N4U590_DRAME</name>
<dbReference type="STRING" id="318479.A0A0N4U590"/>
<evidence type="ECO:0000313" key="4">
    <source>
        <dbReference type="Proteomes" id="UP000274756"/>
    </source>
</evidence>
<sequence length="294" mass="33196">MSGAPIFHNIHLWLIRSATNGVTSNTRSTKGVSTSGDSGINDDKPSLEDGSKRKSSCSDRSNDDENEKADVNCCNSYGNSKALEQLEQLILSDEWITKEFIDNHQTAKNVSSLSYDTILQSGRKKISRFIHKICSQPRTIAQNLQRKTALCTRGEALAVSTWKVITPIDIPSQAITVHTLSKYRMNIARLSRVRLSHFRFRAINLGSKQRYCLYHCVVLEDVVVIMSEKARSALIRWKLLNDYMAYACFKGEFWNIISVYAVADDRSKDKFYAELQLLTTPLLKHDKVIGGTPE</sequence>
<feature type="compositionally biased region" description="Polar residues" evidence="1">
    <location>
        <begin position="22"/>
        <end position="38"/>
    </location>
</feature>
<proteinExistence type="predicted"/>
<dbReference type="WBParaSite" id="DME_0000200201-mRNA-1">
    <property type="protein sequence ID" value="DME_0000200201-mRNA-1"/>
    <property type="gene ID" value="DME_0000200201"/>
</dbReference>
<gene>
    <name evidence="2" type="ORF">DME_LOCUS6362</name>
</gene>
<accession>A0A0N4U590</accession>
<dbReference type="AlphaFoldDB" id="A0A0N4U590"/>
<feature type="compositionally biased region" description="Basic and acidic residues" evidence="1">
    <location>
        <begin position="41"/>
        <end position="63"/>
    </location>
</feature>
<keyword evidence="4" id="KW-1185">Reference proteome</keyword>
<dbReference type="Proteomes" id="UP000274756">
    <property type="component" value="Unassembled WGS sequence"/>
</dbReference>
<organism evidence="3 5">
    <name type="scientific">Dracunculus medinensis</name>
    <name type="common">Guinea worm</name>
    <dbReference type="NCBI Taxonomy" id="318479"/>
    <lineage>
        <taxon>Eukaryota</taxon>
        <taxon>Metazoa</taxon>
        <taxon>Ecdysozoa</taxon>
        <taxon>Nematoda</taxon>
        <taxon>Chromadorea</taxon>
        <taxon>Rhabditida</taxon>
        <taxon>Spirurina</taxon>
        <taxon>Dracunculoidea</taxon>
        <taxon>Dracunculidae</taxon>
        <taxon>Dracunculus</taxon>
    </lineage>
</organism>
<dbReference type="OrthoDB" id="6627613at2759"/>
<reference evidence="5" key="1">
    <citation type="submission" date="2017-02" db="UniProtKB">
        <authorList>
            <consortium name="WormBaseParasite"/>
        </authorList>
    </citation>
    <scope>IDENTIFICATION</scope>
</reference>
<reference evidence="2 4" key="2">
    <citation type="submission" date="2018-11" db="EMBL/GenBank/DDBJ databases">
        <authorList>
            <consortium name="Pathogen Informatics"/>
        </authorList>
    </citation>
    <scope>NUCLEOTIDE SEQUENCE [LARGE SCALE GENOMIC DNA]</scope>
</reference>
<dbReference type="Proteomes" id="UP000038040">
    <property type="component" value="Unplaced"/>
</dbReference>
<evidence type="ECO:0000256" key="1">
    <source>
        <dbReference type="SAM" id="MobiDB-lite"/>
    </source>
</evidence>
<evidence type="ECO:0000313" key="5">
    <source>
        <dbReference type="WBParaSite" id="DME_0000200201-mRNA-1"/>
    </source>
</evidence>
<feature type="region of interest" description="Disordered" evidence="1">
    <location>
        <begin position="22"/>
        <end position="68"/>
    </location>
</feature>